<dbReference type="Pfam" id="PF00583">
    <property type="entry name" value="Acetyltransf_1"/>
    <property type="match status" value="1"/>
</dbReference>
<dbReference type="PROSITE" id="PS51186">
    <property type="entry name" value="GNAT"/>
    <property type="match status" value="1"/>
</dbReference>
<feature type="domain" description="N-acetyltransferase" evidence="1">
    <location>
        <begin position="28"/>
        <end position="181"/>
    </location>
</feature>
<dbReference type="InterPro" id="IPR000182">
    <property type="entry name" value="GNAT_dom"/>
</dbReference>
<dbReference type="Proteomes" id="UP001500902">
    <property type="component" value="Unassembled WGS sequence"/>
</dbReference>
<dbReference type="EMBL" id="BAAAZP010000101">
    <property type="protein sequence ID" value="GAA3684801.1"/>
    <property type="molecule type" value="Genomic_DNA"/>
</dbReference>
<evidence type="ECO:0000313" key="3">
    <source>
        <dbReference type="Proteomes" id="UP001500902"/>
    </source>
</evidence>
<dbReference type="Gene3D" id="3.40.630.30">
    <property type="match status" value="1"/>
</dbReference>
<proteinExistence type="predicted"/>
<comment type="caution">
    <text evidence="2">The sequence shown here is derived from an EMBL/GenBank/DDBJ whole genome shotgun (WGS) entry which is preliminary data.</text>
</comment>
<gene>
    <name evidence="2" type="ORF">GCM10022224_056920</name>
</gene>
<sequence length="193" mass="21176">MKVTTTTLEMLSAPVGAPRALPDEVRLDRAPAVTPEYARFLYGLVGGPWHWTDRLGWSRRQWAEELAVQGTEFWILYGGGLPLGYVHLHPTQEEDGTHVEIRYFGLTEQAIGRGLGGRLLEHGIRAAWSLPERFDLADVTRVWVHTCTLDGPAALANYQGRGLRVCGVEETDESVADRPLGSWASTGGPAEAA</sequence>
<dbReference type="RefSeq" id="WP_344884675.1">
    <property type="nucleotide sequence ID" value="NZ_BAAAZP010000101.1"/>
</dbReference>
<dbReference type="InterPro" id="IPR016181">
    <property type="entry name" value="Acyl_CoA_acyltransferase"/>
</dbReference>
<organism evidence="2 3">
    <name type="scientific">Nonomuraea antimicrobica</name>
    <dbReference type="NCBI Taxonomy" id="561173"/>
    <lineage>
        <taxon>Bacteria</taxon>
        <taxon>Bacillati</taxon>
        <taxon>Actinomycetota</taxon>
        <taxon>Actinomycetes</taxon>
        <taxon>Streptosporangiales</taxon>
        <taxon>Streptosporangiaceae</taxon>
        <taxon>Nonomuraea</taxon>
    </lineage>
</organism>
<evidence type="ECO:0000259" key="1">
    <source>
        <dbReference type="PROSITE" id="PS51186"/>
    </source>
</evidence>
<evidence type="ECO:0000313" key="2">
    <source>
        <dbReference type="EMBL" id="GAA3684801.1"/>
    </source>
</evidence>
<reference evidence="3" key="1">
    <citation type="journal article" date="2019" name="Int. J. Syst. Evol. Microbiol.">
        <title>The Global Catalogue of Microorganisms (GCM) 10K type strain sequencing project: providing services to taxonomists for standard genome sequencing and annotation.</title>
        <authorList>
            <consortium name="The Broad Institute Genomics Platform"/>
            <consortium name="The Broad Institute Genome Sequencing Center for Infectious Disease"/>
            <person name="Wu L."/>
            <person name="Ma J."/>
        </authorList>
    </citation>
    <scope>NUCLEOTIDE SEQUENCE [LARGE SCALE GENOMIC DNA]</scope>
    <source>
        <strain evidence="3">JCM 16904</strain>
    </source>
</reference>
<protein>
    <submittedName>
        <fullName evidence="2">GNAT family N-acetyltransferase</fullName>
    </submittedName>
</protein>
<name>A0ABP7CDL9_9ACTN</name>
<accession>A0ABP7CDL9</accession>
<keyword evidence="3" id="KW-1185">Reference proteome</keyword>
<dbReference type="SUPFAM" id="SSF55729">
    <property type="entry name" value="Acyl-CoA N-acyltransferases (Nat)"/>
    <property type="match status" value="1"/>
</dbReference>
<dbReference type="CDD" id="cd04301">
    <property type="entry name" value="NAT_SF"/>
    <property type="match status" value="1"/>
</dbReference>